<gene>
    <name evidence="2" type="ORF">D4764_16G0009810</name>
</gene>
<feature type="region of interest" description="Disordered" evidence="1">
    <location>
        <begin position="46"/>
        <end position="107"/>
    </location>
</feature>
<feature type="compositionally biased region" description="Polar residues" evidence="1">
    <location>
        <begin position="47"/>
        <end position="59"/>
    </location>
</feature>
<evidence type="ECO:0000256" key="1">
    <source>
        <dbReference type="SAM" id="MobiDB-lite"/>
    </source>
</evidence>
<feature type="compositionally biased region" description="Basic and acidic residues" evidence="1">
    <location>
        <begin position="122"/>
        <end position="133"/>
    </location>
</feature>
<evidence type="ECO:0000313" key="3">
    <source>
        <dbReference type="Proteomes" id="UP000324091"/>
    </source>
</evidence>
<comment type="caution">
    <text evidence="2">The sequence shown here is derived from an EMBL/GenBank/DDBJ whole genome shotgun (WGS) entry which is preliminary data.</text>
</comment>
<sequence>MDASKQRPRPRPLLPGYTGSKVAQRQPGTLAVESVPCLIAWMVFPQQRGSGTLRPSRTGPSRDGASRDGAQQGRGPGLRACAATQPRARLPSESQPSAAESAESPPSQITLGLFEGRLPRSACRDSRQTEPERRRRRPRSVRLSALLPGSIFGGGRKLQRSQKRRVKLPSKNARRRLLGNGRGLWADIRLLCLSQKALGDS</sequence>
<feature type="compositionally biased region" description="Basic residues" evidence="1">
    <location>
        <begin position="1"/>
        <end position="10"/>
    </location>
</feature>
<organism evidence="2 3">
    <name type="scientific">Takifugu flavidus</name>
    <name type="common">sansaifugu</name>
    <dbReference type="NCBI Taxonomy" id="433684"/>
    <lineage>
        <taxon>Eukaryota</taxon>
        <taxon>Metazoa</taxon>
        <taxon>Chordata</taxon>
        <taxon>Craniata</taxon>
        <taxon>Vertebrata</taxon>
        <taxon>Euteleostomi</taxon>
        <taxon>Actinopterygii</taxon>
        <taxon>Neopterygii</taxon>
        <taxon>Teleostei</taxon>
        <taxon>Neoteleostei</taxon>
        <taxon>Acanthomorphata</taxon>
        <taxon>Eupercaria</taxon>
        <taxon>Tetraodontiformes</taxon>
        <taxon>Tetradontoidea</taxon>
        <taxon>Tetraodontidae</taxon>
        <taxon>Takifugu</taxon>
    </lineage>
</organism>
<protein>
    <submittedName>
        <fullName evidence="2">Uncharacterized protein</fullName>
    </submittedName>
</protein>
<feature type="region of interest" description="Disordered" evidence="1">
    <location>
        <begin position="120"/>
        <end position="139"/>
    </location>
</feature>
<keyword evidence="3" id="KW-1185">Reference proteome</keyword>
<dbReference type="AlphaFoldDB" id="A0A5C6NYA6"/>
<accession>A0A5C6NYA6</accession>
<proteinExistence type="predicted"/>
<feature type="compositionally biased region" description="Low complexity" evidence="1">
    <location>
        <begin position="91"/>
        <end position="107"/>
    </location>
</feature>
<dbReference type="EMBL" id="RHFK02000008">
    <property type="protein sequence ID" value="TWW72484.1"/>
    <property type="molecule type" value="Genomic_DNA"/>
</dbReference>
<evidence type="ECO:0000313" key="2">
    <source>
        <dbReference type="EMBL" id="TWW72484.1"/>
    </source>
</evidence>
<feature type="region of interest" description="Disordered" evidence="1">
    <location>
        <begin position="1"/>
        <end position="27"/>
    </location>
</feature>
<name>A0A5C6NYA6_9TELE</name>
<dbReference type="Proteomes" id="UP000324091">
    <property type="component" value="Chromosome 16"/>
</dbReference>
<reference evidence="2 3" key="1">
    <citation type="submission" date="2019-04" db="EMBL/GenBank/DDBJ databases">
        <title>Chromosome genome assembly for Takifugu flavidus.</title>
        <authorList>
            <person name="Xiao S."/>
        </authorList>
    </citation>
    <scope>NUCLEOTIDE SEQUENCE [LARGE SCALE GENOMIC DNA]</scope>
    <source>
        <strain evidence="2">HTHZ2018</strain>
        <tissue evidence="2">Muscle</tissue>
    </source>
</reference>